<dbReference type="AlphaFoldDB" id="A0AAU8NDP5"/>
<evidence type="ECO:0000313" key="1">
    <source>
        <dbReference type="EMBL" id="XCP96030.1"/>
    </source>
</evidence>
<dbReference type="InterPro" id="IPR039498">
    <property type="entry name" value="NTP_transf_5"/>
</dbReference>
<dbReference type="RefSeq" id="WP_366294237.1">
    <property type="nucleotide sequence ID" value="NZ_CP159992.1"/>
</dbReference>
<proteinExistence type="predicted"/>
<accession>A0AAU8NDP5</accession>
<name>A0AAU8NDP5_9BACL</name>
<sequence length="481" mass="56253">MEEMAWLKRIMRSVVHKETMAPDSNEHFKAMLSTISRHKLEPYVKEVQCNDIPEIEHRLTRVKEQYQHHITFLKKLRNSLDKPIVVVKGFSNYHAAEGRVLLRETSDLDILTYDPVKLRDDLLTAGFVEKKTETDHELSELEKDGILVDIHKFVPVASYPAGIEEISVDNHWTTAEGMFFSGEIIYSDIASHSIEIMDKVLVPNVNMSLLISCASMFRDYITSLEDVPHFKLINLLEIYLLMQEPTFDRAAFMQLVRKYQAEQSIEFTNKLLLEVYDEQLVHLEENLKRFPQILFWSEKWIVPQHLLQSVCNTYFENVLEMLGAEQKQLDELHPLKITAASRNPKYPTFNDDFDKQITVEVEWTDCLHISLEMTPFDQLHDHDIFRFNFGSSRNKIFLFGSEERGARLFGETFNDYAKFVSVEEKLKIDILIPSEDMDTYLLDQHRVGVNIYVEKHEHNKQFSMYIPLLLSKISAELKSNI</sequence>
<dbReference type="EMBL" id="CP159992">
    <property type="protein sequence ID" value="XCP96030.1"/>
    <property type="molecule type" value="Genomic_DNA"/>
</dbReference>
<organism evidence="1">
    <name type="scientific">Paenibacillus sp. AN1007</name>
    <dbReference type="NCBI Taxonomy" id="3151385"/>
    <lineage>
        <taxon>Bacteria</taxon>
        <taxon>Bacillati</taxon>
        <taxon>Bacillota</taxon>
        <taxon>Bacilli</taxon>
        <taxon>Bacillales</taxon>
        <taxon>Paenibacillaceae</taxon>
        <taxon>Paenibacillus</taxon>
    </lineage>
</organism>
<gene>
    <name evidence="1" type="ORF">ABXS70_04760</name>
</gene>
<reference evidence="1" key="1">
    <citation type="submission" date="2024-05" db="EMBL/GenBank/DDBJ databases">
        <title>Draft genome assemblies of 36 bacteria isolated from hibernating arctic ground squirrels.</title>
        <authorList>
            <person name="McKee H."/>
            <person name="Mullen L."/>
            <person name="Drown D.M."/>
            <person name="Duddleston K.N."/>
        </authorList>
    </citation>
    <scope>NUCLEOTIDE SEQUENCE</scope>
    <source>
        <strain evidence="1">AN1007</strain>
    </source>
</reference>
<dbReference type="Pfam" id="PF14907">
    <property type="entry name" value="NTP_transf_5"/>
    <property type="match status" value="1"/>
</dbReference>
<protein>
    <submittedName>
        <fullName evidence="1">Nucleotidyltransferase family protein</fullName>
    </submittedName>
</protein>